<comment type="subcellular location">
    <subcellularLocation>
        <location evidence="1">Membrane</location>
        <topology evidence="1">Multi-pass membrane protein</topology>
    </subcellularLocation>
</comment>
<feature type="transmembrane region" description="Helical" evidence="7">
    <location>
        <begin position="309"/>
        <end position="332"/>
    </location>
</feature>
<feature type="transmembrane region" description="Helical" evidence="7">
    <location>
        <begin position="453"/>
        <end position="477"/>
    </location>
</feature>
<feature type="transmembrane region" description="Helical" evidence="7">
    <location>
        <begin position="193"/>
        <end position="215"/>
    </location>
</feature>
<dbReference type="KEGG" id="tet:TTHERM_00147470"/>
<dbReference type="eggNOG" id="KOG1479">
    <property type="taxonomic scope" value="Eukaryota"/>
</dbReference>
<comment type="similarity">
    <text evidence="2">Belongs to the SLC29A/ENT transporter (TC 2.A.57) family.</text>
</comment>
<evidence type="ECO:0000313" key="8">
    <source>
        <dbReference type="EMBL" id="EAS01236.1"/>
    </source>
</evidence>
<sequence length="479" mass="54372">MSNALVTEEVQNKSPKQVYQESNDLMPQGEQAITKQVSNDQLYLEYEKELAQPLPPLKLWYKVAFVFLGIASLAGWNAILTAFDFFGQKYPKGQFLDVTFYFPIPIMITNFLAGLACPALARRFNYNQRIAYCLMGVCCTMIIVTIIAIFYNTTAGYWISFCILFIQGFIDSVNTNSLIALAGSVHPSINNIYWTSTALSGLTMNVIRLIALAILGDSEQSTNICTALYFCFAAVIYIFSSMMQIIFTKCDYFKLVERRSFLKNQIENKITTQTEMQNVRSTGNVQTDVNLDQHEKQTSSLKKNAFFQYLAYLSQVFKYSGCIPLYLVLIYIQTFMMFPGVSIFQKTTYEIIKFPWAGVFMILLFNLGDLVGKYIGGIKMLQKLYLTYSIVISRFIFYVFFLLISRHKGSEDLQNDVFSWFCIFLFAVTNGQCTTALMNLGPKNVKDPKIVDLINFIGGFAITFGISIGTFLALPLVQE</sequence>
<dbReference type="Pfam" id="PF01733">
    <property type="entry name" value="Nucleoside_tran"/>
    <property type="match status" value="1"/>
</dbReference>
<evidence type="ECO:0000256" key="1">
    <source>
        <dbReference type="ARBA" id="ARBA00004141"/>
    </source>
</evidence>
<evidence type="ECO:0000256" key="4">
    <source>
        <dbReference type="ARBA" id="ARBA00022692"/>
    </source>
</evidence>
<feature type="transmembrane region" description="Helical" evidence="7">
    <location>
        <begin position="157"/>
        <end position="181"/>
    </location>
</feature>
<dbReference type="AlphaFoldDB" id="I7MG87"/>
<name>I7MG87_TETTS</name>
<feature type="transmembrane region" description="Helical" evidence="7">
    <location>
        <begin position="100"/>
        <end position="121"/>
    </location>
</feature>
<dbReference type="InterPro" id="IPR036259">
    <property type="entry name" value="MFS_trans_sf"/>
</dbReference>
<evidence type="ECO:0000313" key="9">
    <source>
        <dbReference type="Proteomes" id="UP000009168"/>
    </source>
</evidence>
<feature type="transmembrane region" description="Helical" evidence="7">
    <location>
        <begin position="384"/>
        <end position="405"/>
    </location>
</feature>
<dbReference type="OMA" id="WVYWGIA"/>
<feature type="transmembrane region" description="Helical" evidence="7">
    <location>
        <begin position="130"/>
        <end position="151"/>
    </location>
</feature>
<dbReference type="GO" id="GO:0005886">
    <property type="term" value="C:plasma membrane"/>
    <property type="evidence" value="ECO:0007669"/>
    <property type="project" value="TreeGrafter"/>
</dbReference>
<dbReference type="Proteomes" id="UP000009168">
    <property type="component" value="Unassembled WGS sequence"/>
</dbReference>
<evidence type="ECO:0000256" key="3">
    <source>
        <dbReference type="ARBA" id="ARBA00022448"/>
    </source>
</evidence>
<feature type="transmembrane region" description="Helical" evidence="7">
    <location>
        <begin position="227"/>
        <end position="248"/>
    </location>
</feature>
<feature type="transmembrane region" description="Helical" evidence="7">
    <location>
        <begin position="59"/>
        <end position="80"/>
    </location>
</feature>
<dbReference type="GO" id="GO:0005337">
    <property type="term" value="F:nucleoside transmembrane transporter activity"/>
    <property type="evidence" value="ECO:0007669"/>
    <property type="project" value="InterPro"/>
</dbReference>
<keyword evidence="3" id="KW-0813">Transport</keyword>
<keyword evidence="5 7" id="KW-1133">Transmembrane helix</keyword>
<dbReference type="SUPFAM" id="SSF103473">
    <property type="entry name" value="MFS general substrate transporter"/>
    <property type="match status" value="1"/>
</dbReference>
<keyword evidence="6 7" id="KW-0472">Membrane</keyword>
<dbReference type="PANTHER" id="PTHR10332">
    <property type="entry name" value="EQUILIBRATIVE NUCLEOSIDE TRANSPORTER"/>
    <property type="match status" value="1"/>
</dbReference>
<keyword evidence="9" id="KW-1185">Reference proteome</keyword>
<accession>I7MG87</accession>
<evidence type="ECO:0000256" key="2">
    <source>
        <dbReference type="ARBA" id="ARBA00007965"/>
    </source>
</evidence>
<dbReference type="RefSeq" id="XP_001021481.1">
    <property type="nucleotide sequence ID" value="XM_001021481.1"/>
</dbReference>
<evidence type="ECO:0000256" key="7">
    <source>
        <dbReference type="SAM" id="Phobius"/>
    </source>
</evidence>
<dbReference type="HOGENOM" id="CLU_654700_0_0_1"/>
<keyword evidence="4 7" id="KW-0812">Transmembrane</keyword>
<feature type="transmembrane region" description="Helical" evidence="7">
    <location>
        <begin position="417"/>
        <end position="441"/>
    </location>
</feature>
<dbReference type="GeneID" id="7844919"/>
<protein>
    <submittedName>
        <fullName evidence="8">Equilibrative nucleoside transporter family protein</fullName>
    </submittedName>
</protein>
<evidence type="ECO:0000256" key="6">
    <source>
        <dbReference type="ARBA" id="ARBA00023136"/>
    </source>
</evidence>
<gene>
    <name evidence="8" type="ORF">TTHERM_00147470</name>
</gene>
<evidence type="ECO:0000256" key="5">
    <source>
        <dbReference type="ARBA" id="ARBA00022989"/>
    </source>
</evidence>
<proteinExistence type="inferred from homology"/>
<dbReference type="InterPro" id="IPR002259">
    <property type="entry name" value="Eqnu_transpt"/>
</dbReference>
<reference evidence="9" key="1">
    <citation type="journal article" date="2006" name="PLoS Biol.">
        <title>Macronuclear genome sequence of the ciliate Tetrahymena thermophila, a model eukaryote.</title>
        <authorList>
            <person name="Eisen J.A."/>
            <person name="Coyne R.S."/>
            <person name="Wu M."/>
            <person name="Wu D."/>
            <person name="Thiagarajan M."/>
            <person name="Wortman J.R."/>
            <person name="Badger J.H."/>
            <person name="Ren Q."/>
            <person name="Amedeo P."/>
            <person name="Jones K.M."/>
            <person name="Tallon L.J."/>
            <person name="Delcher A.L."/>
            <person name="Salzberg S.L."/>
            <person name="Silva J.C."/>
            <person name="Haas B.J."/>
            <person name="Majoros W.H."/>
            <person name="Farzad M."/>
            <person name="Carlton J.M."/>
            <person name="Smith R.K. Jr."/>
            <person name="Garg J."/>
            <person name="Pearlman R.E."/>
            <person name="Karrer K.M."/>
            <person name="Sun L."/>
            <person name="Manning G."/>
            <person name="Elde N.C."/>
            <person name="Turkewitz A.P."/>
            <person name="Asai D.J."/>
            <person name="Wilkes D.E."/>
            <person name="Wang Y."/>
            <person name="Cai H."/>
            <person name="Collins K."/>
            <person name="Stewart B.A."/>
            <person name="Lee S.R."/>
            <person name="Wilamowska K."/>
            <person name="Weinberg Z."/>
            <person name="Ruzzo W.L."/>
            <person name="Wloga D."/>
            <person name="Gaertig J."/>
            <person name="Frankel J."/>
            <person name="Tsao C.-C."/>
            <person name="Gorovsky M.A."/>
            <person name="Keeling P.J."/>
            <person name="Waller R.F."/>
            <person name="Patron N.J."/>
            <person name="Cherry J.M."/>
            <person name="Stover N.A."/>
            <person name="Krieger C.J."/>
            <person name="del Toro C."/>
            <person name="Ryder H.F."/>
            <person name="Williamson S.C."/>
            <person name="Barbeau R.A."/>
            <person name="Hamilton E.P."/>
            <person name="Orias E."/>
        </authorList>
    </citation>
    <scope>NUCLEOTIDE SEQUENCE [LARGE SCALE GENOMIC DNA]</scope>
    <source>
        <strain evidence="9">SB210</strain>
    </source>
</reference>
<feature type="transmembrane region" description="Helical" evidence="7">
    <location>
        <begin position="352"/>
        <end position="372"/>
    </location>
</feature>
<dbReference type="PANTHER" id="PTHR10332:SF10">
    <property type="entry name" value="EQUILIBRATIVE NUCLEOSIDE TRANSPORTER 4"/>
    <property type="match status" value="1"/>
</dbReference>
<dbReference type="EMBL" id="GG662603">
    <property type="protein sequence ID" value="EAS01236.1"/>
    <property type="molecule type" value="Genomic_DNA"/>
</dbReference>
<dbReference type="InParanoid" id="I7MG87"/>
<dbReference type="OrthoDB" id="427043at2759"/>
<organism evidence="8 9">
    <name type="scientific">Tetrahymena thermophila (strain SB210)</name>
    <dbReference type="NCBI Taxonomy" id="312017"/>
    <lineage>
        <taxon>Eukaryota</taxon>
        <taxon>Sar</taxon>
        <taxon>Alveolata</taxon>
        <taxon>Ciliophora</taxon>
        <taxon>Intramacronucleata</taxon>
        <taxon>Oligohymenophorea</taxon>
        <taxon>Hymenostomatida</taxon>
        <taxon>Tetrahymenina</taxon>
        <taxon>Tetrahymenidae</taxon>
        <taxon>Tetrahymena</taxon>
    </lineage>
</organism>